<evidence type="ECO:0000256" key="6">
    <source>
        <dbReference type="ARBA" id="ARBA00023136"/>
    </source>
</evidence>
<feature type="transmembrane region" description="Helical" evidence="8">
    <location>
        <begin position="238"/>
        <end position="254"/>
    </location>
</feature>
<comment type="caution">
    <text evidence="10">The sequence shown here is derived from an EMBL/GenBank/DDBJ whole genome shotgun (WGS) entry which is preliminary data.</text>
</comment>
<feature type="transmembrane region" description="Helical" evidence="8">
    <location>
        <begin position="343"/>
        <end position="366"/>
    </location>
</feature>
<dbReference type="PANTHER" id="PTHR11537">
    <property type="entry name" value="VOLTAGE-GATED POTASSIUM CHANNEL"/>
    <property type="match status" value="1"/>
</dbReference>
<evidence type="ECO:0000256" key="7">
    <source>
        <dbReference type="ARBA" id="ARBA00023303"/>
    </source>
</evidence>
<feature type="transmembrane region" description="Helical" evidence="8">
    <location>
        <begin position="145"/>
        <end position="171"/>
    </location>
</feature>
<dbReference type="Pfam" id="PF02214">
    <property type="entry name" value="BTB_2"/>
    <property type="match status" value="1"/>
</dbReference>
<dbReference type="PRINTS" id="PR00169">
    <property type="entry name" value="KCHANNEL"/>
</dbReference>
<organism evidence="10 11">
    <name type="scientific">Adineta steineri</name>
    <dbReference type="NCBI Taxonomy" id="433720"/>
    <lineage>
        <taxon>Eukaryota</taxon>
        <taxon>Metazoa</taxon>
        <taxon>Spiralia</taxon>
        <taxon>Gnathifera</taxon>
        <taxon>Rotifera</taxon>
        <taxon>Eurotatoria</taxon>
        <taxon>Bdelloidea</taxon>
        <taxon>Adinetida</taxon>
        <taxon>Adinetidae</taxon>
        <taxon>Adineta</taxon>
    </lineage>
</organism>
<keyword evidence="7" id="KW-0407">Ion channel</keyword>
<keyword evidence="3 8" id="KW-0812">Transmembrane</keyword>
<proteinExistence type="predicted"/>
<evidence type="ECO:0000256" key="2">
    <source>
        <dbReference type="ARBA" id="ARBA00022448"/>
    </source>
</evidence>
<feature type="transmembrane region" description="Helical" evidence="8">
    <location>
        <begin position="183"/>
        <end position="204"/>
    </location>
</feature>
<dbReference type="InterPro" id="IPR028325">
    <property type="entry name" value="VG_K_chnl"/>
</dbReference>
<keyword evidence="4 8" id="KW-1133">Transmembrane helix</keyword>
<name>A0A814R9A6_9BILA</name>
<dbReference type="EMBL" id="CAJNOG010000267">
    <property type="protein sequence ID" value="CAF1130393.1"/>
    <property type="molecule type" value="Genomic_DNA"/>
</dbReference>
<keyword evidence="2" id="KW-0813">Transport</keyword>
<feature type="domain" description="Potassium channel tetramerisation-type BTB" evidence="9">
    <location>
        <begin position="29"/>
        <end position="102"/>
    </location>
</feature>
<feature type="transmembrane region" description="Helical" evidence="8">
    <location>
        <begin position="275"/>
        <end position="297"/>
    </location>
</feature>
<dbReference type="SUPFAM" id="SSF54695">
    <property type="entry name" value="POZ domain"/>
    <property type="match status" value="1"/>
</dbReference>
<evidence type="ECO:0000256" key="3">
    <source>
        <dbReference type="ARBA" id="ARBA00022692"/>
    </source>
</evidence>
<evidence type="ECO:0000313" key="10">
    <source>
        <dbReference type="EMBL" id="CAF1130393.1"/>
    </source>
</evidence>
<keyword evidence="6 8" id="KW-0472">Membrane</keyword>
<reference evidence="10" key="1">
    <citation type="submission" date="2021-02" db="EMBL/GenBank/DDBJ databases">
        <authorList>
            <person name="Nowell W R."/>
        </authorList>
    </citation>
    <scope>NUCLEOTIDE SEQUENCE</scope>
</reference>
<dbReference type="PANTHER" id="PTHR11537:SF113">
    <property type="entry name" value="POTASSIUM VOLTAGE-GATED CHANNEL PROTEIN SHAKER"/>
    <property type="match status" value="1"/>
</dbReference>
<dbReference type="AlphaFoldDB" id="A0A814R9A6"/>
<dbReference type="GO" id="GO:0008076">
    <property type="term" value="C:voltage-gated potassium channel complex"/>
    <property type="evidence" value="ECO:0007669"/>
    <property type="project" value="InterPro"/>
</dbReference>
<feature type="transmembrane region" description="Helical" evidence="8">
    <location>
        <begin position="211"/>
        <end position="232"/>
    </location>
</feature>
<dbReference type="InterPro" id="IPR011333">
    <property type="entry name" value="SKP1/BTB/POZ_sf"/>
</dbReference>
<dbReference type="GO" id="GO:0001508">
    <property type="term" value="P:action potential"/>
    <property type="evidence" value="ECO:0007669"/>
    <property type="project" value="TreeGrafter"/>
</dbReference>
<evidence type="ECO:0000256" key="8">
    <source>
        <dbReference type="SAM" id="Phobius"/>
    </source>
</evidence>
<keyword evidence="5" id="KW-0406">Ion transport</keyword>
<dbReference type="Proteomes" id="UP000663845">
    <property type="component" value="Unassembled WGS sequence"/>
</dbReference>
<dbReference type="InterPro" id="IPR003131">
    <property type="entry name" value="T1-type_BTB"/>
</dbReference>
<dbReference type="Gene3D" id="3.30.710.10">
    <property type="entry name" value="Potassium Channel Kv1.1, Chain A"/>
    <property type="match status" value="1"/>
</dbReference>
<evidence type="ECO:0000256" key="5">
    <source>
        <dbReference type="ARBA" id="ARBA00023065"/>
    </source>
</evidence>
<protein>
    <recommendedName>
        <fullName evidence="9">Potassium channel tetramerisation-type BTB domain-containing protein</fullName>
    </recommendedName>
</protein>
<dbReference type="GO" id="GO:0051260">
    <property type="term" value="P:protein homooligomerization"/>
    <property type="evidence" value="ECO:0007669"/>
    <property type="project" value="InterPro"/>
</dbReference>
<comment type="subcellular location">
    <subcellularLocation>
        <location evidence="1">Membrane</location>
        <topology evidence="1">Multi-pass membrane protein</topology>
    </subcellularLocation>
</comment>
<gene>
    <name evidence="10" type="ORF">JYZ213_LOCUS22986</name>
</gene>
<accession>A0A814R9A6</accession>
<evidence type="ECO:0000256" key="1">
    <source>
        <dbReference type="ARBA" id="ARBA00004141"/>
    </source>
</evidence>
<evidence type="ECO:0000259" key="9">
    <source>
        <dbReference type="Pfam" id="PF02214"/>
    </source>
</evidence>
<dbReference type="GO" id="GO:0005251">
    <property type="term" value="F:delayed rectifier potassium channel activity"/>
    <property type="evidence" value="ECO:0007669"/>
    <property type="project" value="TreeGrafter"/>
</dbReference>
<sequence length="427" mass="50420">MTHEENLYQHSDLVQINDLGEKNPIIIYAHQLNQYYHTLLGNPFQRLKYYNSSTEQYHFFRTPGIINYIITYYIHHGCLSTEIHYPPEILYDELVFFGFNIQIIYDIVSNFITIDYYIPSGKYRRAFWFTFDYEIQRKTFNLFRIISGLITICSVITSFIFIELANILFIHQNYKEKLVLKKTLFIEIFILFFSYIELFIYYFIRPKFRIITLFLMSINILSLLPIALFLYIWAIPPTWLYTLLVIQFAARIFRSVRLSSRAYQIMYVLTNHLSIYFESFQIIGLIVLFFALFTLAFDQISSPVQFLTNSYSNKTNYFQPLSEIIWISVNAFSSLGEGTSRPLTFVGLIIEFLTCFIGVLTIPQLAQIIYTLVSNTIDKQKINNEKQKLTHLVMIEDEHGNKAIGQVNIDDRGNRSLPEILIQKDEF</sequence>
<evidence type="ECO:0000313" key="11">
    <source>
        <dbReference type="Proteomes" id="UP000663845"/>
    </source>
</evidence>
<evidence type="ECO:0000256" key="4">
    <source>
        <dbReference type="ARBA" id="ARBA00022989"/>
    </source>
</evidence>